<gene>
    <name evidence="1" type="ORF">H9787_08755</name>
</gene>
<dbReference type="InterPro" id="IPR012441">
    <property type="entry name" value="DUF1643"/>
</dbReference>
<sequence>MHIPQGPTAALALEPFDEALAAALRPSADYDIERWLYVPNHYSEYRYILGTRGLKPLICIGINPSTAAPDALDPTLQSAQRIALANGYDSFLMFNVYAQRATRPDDMEPSCNPVLHEENRKAFRYLLSLSPAPALWAAWGNIIEKRGYLMDCLGDFAADAQAAGAKWFTAGPPLKSGHPHHPLYLKGTTPLLPFDIRAYLENRTRP</sequence>
<dbReference type="Proteomes" id="UP000823824">
    <property type="component" value="Unassembled WGS sequence"/>
</dbReference>
<dbReference type="Pfam" id="PF07799">
    <property type="entry name" value="DUF1643"/>
    <property type="match status" value="1"/>
</dbReference>
<name>A0A9D2LJN8_9FIRM</name>
<protein>
    <submittedName>
        <fullName evidence="1">DUF1643 domain-containing protein</fullName>
    </submittedName>
</protein>
<dbReference type="AlphaFoldDB" id="A0A9D2LJN8"/>
<evidence type="ECO:0000313" key="1">
    <source>
        <dbReference type="EMBL" id="HJB13788.1"/>
    </source>
</evidence>
<organism evidence="1 2">
    <name type="scientific">Candidatus Oscillibacter excrementigallinarum</name>
    <dbReference type="NCBI Taxonomy" id="2838716"/>
    <lineage>
        <taxon>Bacteria</taxon>
        <taxon>Bacillati</taxon>
        <taxon>Bacillota</taxon>
        <taxon>Clostridia</taxon>
        <taxon>Eubacteriales</taxon>
        <taxon>Oscillospiraceae</taxon>
        <taxon>Oscillibacter</taxon>
    </lineage>
</organism>
<evidence type="ECO:0000313" key="2">
    <source>
        <dbReference type="Proteomes" id="UP000823824"/>
    </source>
</evidence>
<reference evidence="1" key="2">
    <citation type="submission" date="2021-04" db="EMBL/GenBank/DDBJ databases">
        <authorList>
            <person name="Gilroy R."/>
        </authorList>
    </citation>
    <scope>NUCLEOTIDE SEQUENCE</scope>
    <source>
        <strain evidence="1">ChiBcec18-1249</strain>
    </source>
</reference>
<comment type="caution">
    <text evidence="1">The sequence shown here is derived from an EMBL/GenBank/DDBJ whole genome shotgun (WGS) entry which is preliminary data.</text>
</comment>
<accession>A0A9D2LJN8</accession>
<reference evidence="1" key="1">
    <citation type="journal article" date="2021" name="PeerJ">
        <title>Extensive microbial diversity within the chicken gut microbiome revealed by metagenomics and culture.</title>
        <authorList>
            <person name="Gilroy R."/>
            <person name="Ravi A."/>
            <person name="Getino M."/>
            <person name="Pursley I."/>
            <person name="Horton D.L."/>
            <person name="Alikhan N.F."/>
            <person name="Baker D."/>
            <person name="Gharbi K."/>
            <person name="Hall N."/>
            <person name="Watson M."/>
            <person name="Adriaenssens E.M."/>
            <person name="Foster-Nyarko E."/>
            <person name="Jarju S."/>
            <person name="Secka A."/>
            <person name="Antonio M."/>
            <person name="Oren A."/>
            <person name="Chaudhuri R.R."/>
            <person name="La Ragione R."/>
            <person name="Hildebrand F."/>
            <person name="Pallen M.J."/>
        </authorList>
    </citation>
    <scope>NUCLEOTIDE SEQUENCE</scope>
    <source>
        <strain evidence="1">ChiBcec18-1249</strain>
    </source>
</reference>
<dbReference type="EMBL" id="DWZJ01000074">
    <property type="protein sequence ID" value="HJB13788.1"/>
    <property type="molecule type" value="Genomic_DNA"/>
</dbReference>
<proteinExistence type="predicted"/>